<dbReference type="Proteomes" id="UP000266328">
    <property type="component" value="Unassembled WGS sequence"/>
</dbReference>
<dbReference type="OrthoDB" id="9782820at2"/>
<feature type="region of interest" description="Disordered" evidence="3">
    <location>
        <begin position="1"/>
        <end position="27"/>
    </location>
</feature>
<sequence>MPTVWGNSRGTAGLRGDSQDGPDLSELWDSHQGGGPMIRNAVVAGQFYPAQAHELRSDVEGYIKGARLPADTAGAVCRGLIVPHAGYVYSGPVAGGGYACLASLDKSAHTTVVILAPSHHVWFKGAALPEADVFQTPLGDINVSDAAKLLTKGSSVFTSGEAHAMEHAVEVQLPFLQVSLGDFSIIPLVLGEVDTGNLAEELLALNLPHMLVVASSDLSHYDPYDMAVEHDGTTIGHILKGEGGKLGGNDACGFMPIRTILTMARICGWKSRLVEYRNSGDTAGDKSAVVGYASIGFWEDKNGHE</sequence>
<name>A0A398D6Z4_9BACT</name>
<dbReference type="InterPro" id="IPR002737">
    <property type="entry name" value="MEMO1_fam"/>
</dbReference>
<accession>A0A398D6Z4</accession>
<evidence type="ECO:0000256" key="3">
    <source>
        <dbReference type="SAM" id="MobiDB-lite"/>
    </source>
</evidence>
<dbReference type="Pfam" id="PF01875">
    <property type="entry name" value="Memo"/>
    <property type="match status" value="1"/>
</dbReference>
<dbReference type="EMBL" id="QXIS01000002">
    <property type="protein sequence ID" value="RIE06874.1"/>
    <property type="molecule type" value="Genomic_DNA"/>
</dbReference>
<dbReference type="PANTHER" id="PTHR11060:SF0">
    <property type="entry name" value="PROTEIN MEMO1"/>
    <property type="match status" value="1"/>
</dbReference>
<proteinExistence type="inferred from homology"/>
<dbReference type="NCBIfam" id="TIGR04336">
    <property type="entry name" value="AmmeMemoSam_B"/>
    <property type="match status" value="1"/>
</dbReference>
<dbReference type="CDD" id="cd07361">
    <property type="entry name" value="MEMO_like"/>
    <property type="match status" value="1"/>
</dbReference>
<evidence type="ECO:0000256" key="2">
    <source>
        <dbReference type="HAMAP-Rule" id="MF_00055"/>
    </source>
</evidence>
<evidence type="ECO:0000313" key="5">
    <source>
        <dbReference type="Proteomes" id="UP000266328"/>
    </source>
</evidence>
<feature type="compositionally biased region" description="Polar residues" evidence="3">
    <location>
        <begin position="1"/>
        <end position="10"/>
    </location>
</feature>
<reference evidence="4 5" key="1">
    <citation type="submission" date="2018-09" db="EMBL/GenBank/DDBJ databases">
        <title>Discovery and Ecogenomic Context for Candidatus Cryosericales, a Global Caldiserica Order Active in Thawing Permafrost.</title>
        <authorList>
            <person name="Martinez M.A."/>
            <person name="Woodcroft B.J."/>
            <person name="Ignacio Espinoza J.C."/>
            <person name="Zayed A."/>
            <person name="Singleton C.M."/>
            <person name="Boyd J."/>
            <person name="Li Y.-F."/>
            <person name="Purvine S."/>
            <person name="Maughan H."/>
            <person name="Hodgkins S.B."/>
            <person name="Anderson D."/>
            <person name="Sederholm M."/>
            <person name="Temperton B."/>
            <person name="Saleska S.R."/>
            <person name="Tyson G.W."/>
            <person name="Rich V.I."/>
        </authorList>
    </citation>
    <scope>NUCLEOTIDE SEQUENCE [LARGE SCALE GENOMIC DNA]</scope>
    <source>
        <strain evidence="4 5">SMC7</strain>
    </source>
</reference>
<dbReference type="Gene3D" id="3.40.830.10">
    <property type="entry name" value="LigB-like"/>
    <property type="match status" value="1"/>
</dbReference>
<evidence type="ECO:0000313" key="4">
    <source>
        <dbReference type="EMBL" id="RIE06874.1"/>
    </source>
</evidence>
<gene>
    <name evidence="4" type="primary">amrB</name>
    <name evidence="4" type="ORF">SMC7_00490</name>
</gene>
<comment type="caution">
    <text evidence="4">The sequence shown here is derived from an EMBL/GenBank/DDBJ whole genome shotgun (WGS) entry which is preliminary data.</text>
</comment>
<comment type="similarity">
    <text evidence="1 2">Belongs to the MEMO1 family.</text>
</comment>
<dbReference type="HAMAP" id="MF_00055">
    <property type="entry name" value="MEMO1"/>
    <property type="match status" value="1"/>
</dbReference>
<keyword evidence="5" id="KW-1185">Reference proteome</keyword>
<evidence type="ECO:0000256" key="1">
    <source>
        <dbReference type="ARBA" id="ARBA00006315"/>
    </source>
</evidence>
<dbReference type="PANTHER" id="PTHR11060">
    <property type="entry name" value="PROTEIN MEMO1"/>
    <property type="match status" value="1"/>
</dbReference>
<protein>
    <recommendedName>
        <fullName evidence="2">MEMO1 family protein SMC7_00490</fullName>
    </recommendedName>
</protein>
<dbReference type="AlphaFoldDB" id="A0A398D6Z4"/>
<organism evidence="4 5">
    <name type="scientific">Candidatus Cryosericum terrychapinii</name>
    <dbReference type="NCBI Taxonomy" id="2290919"/>
    <lineage>
        <taxon>Bacteria</taxon>
        <taxon>Pseudomonadati</taxon>
        <taxon>Caldisericota/Cryosericota group</taxon>
        <taxon>Candidatus Cryosericota</taxon>
        <taxon>Candidatus Cryosericia</taxon>
        <taxon>Candidatus Cryosericales</taxon>
        <taxon>Candidatus Cryosericaceae</taxon>
        <taxon>Candidatus Cryosericum</taxon>
    </lineage>
</organism>